<feature type="domain" description="Alcohol dehydrogenase-like C-terminal" evidence="1">
    <location>
        <begin position="187"/>
        <end position="302"/>
    </location>
</feature>
<dbReference type="Gene3D" id="3.40.50.720">
    <property type="entry name" value="NAD(P)-binding Rossmann-like Domain"/>
    <property type="match status" value="2"/>
</dbReference>
<dbReference type="SUPFAM" id="SSF51735">
    <property type="entry name" value="NAD(P)-binding Rossmann-fold domains"/>
    <property type="match status" value="2"/>
</dbReference>
<accession>A0A7U4QLC6</accession>
<organism evidence="5 6">
    <name type="scientific">Desulfofervidus auxilii</name>
    <dbReference type="NCBI Taxonomy" id="1621989"/>
    <lineage>
        <taxon>Bacteria</taxon>
        <taxon>Pseudomonadati</taxon>
        <taxon>Thermodesulfobacteriota</taxon>
        <taxon>Candidatus Desulfofervidia</taxon>
        <taxon>Candidatus Desulfofervidales</taxon>
        <taxon>Candidatus Desulfofervidaceae</taxon>
        <taxon>Candidatus Desulfofervidus</taxon>
    </lineage>
</organism>
<reference evidence="5 6" key="1">
    <citation type="submission" date="2015-10" db="EMBL/GenBank/DDBJ databases">
        <title>Candidatus Desulfofervidus auxilii, a hydrogenotrophic sulfate-reducing bacterium involved in the thermophilic anaerobic oxidation of methane.</title>
        <authorList>
            <person name="Krukenberg V."/>
            <person name="Richter M."/>
            <person name="Wegener G."/>
        </authorList>
    </citation>
    <scope>NUCLEOTIDE SEQUENCE [LARGE SCALE GENOMIC DNA]</scope>
    <source>
        <strain evidence="5 6">HS1</strain>
    </source>
</reference>
<dbReference type="InterPro" id="IPR011032">
    <property type="entry name" value="GroES-like_sf"/>
</dbReference>
<dbReference type="AlphaFoldDB" id="A0A7U4QLC6"/>
<feature type="domain" description="GFO/IDH/MocA-like oxidoreductase" evidence="4">
    <location>
        <begin position="551"/>
        <end position="638"/>
    </location>
</feature>
<feature type="domain" description="Alcohol dehydrogenase-like N-terminal" evidence="3">
    <location>
        <begin position="92"/>
        <end position="143"/>
    </location>
</feature>
<evidence type="ECO:0000313" key="5">
    <source>
        <dbReference type="EMBL" id="AMM41436.1"/>
    </source>
</evidence>
<sequence length="716" mass="79862">MKQLIIDPKSGEIRVEEVPPPQVKKGFVLVKNHCSIISVGTERSTLTISQKSLLGKAKERPDLVKKVIKNIKDRGLIETYHLVKSRLSAWKALGYSCAGEIIEVGEDIENFQIGDYVACGGQDYASHAEVVIVPKNLCVKIPKKKDSKYLDFEEAAFATIGAIALQGVRQADLRVGEIVAVLGLGLIGQLVIQICKAAGCMVLGSDIDKNRLKLAKELGADEVCLSNQLIDIADRFTNKFGFDAVIITAATKSNQLIEIAGEISRKKGKVVIVGQVGMNIPRETYYKKELELRLSCSYGPGRYDPQYEEKGIDYPYGYVRWTEQRNMDAFLNLIAQDKVSVKRLITHRFSIDQALKAYEIILKDSEPYLGIILNYPSRSITSKVYISKSISSREVALGIIGAGHFAQAVHIPHLMKDKRVKIVAVCNASGISAKSVAEKIKADYCTTDYREILKDDKINTVLIATRHDTHGIITKEALNTGKHVFVEKPLCLYESELEEIAEIYRKYPNNLLMVGFNRRFSPHAKEIKEFFSQRDNPLVMSFRINAGSIPVNSWIQDPEVGGGRIIGECCHFIDFMEYISDELPKSIYAIHIGRHTSGITTDQVIITLGFENGSIGTLIYTAGGDTSLAKERFEAFGDGKAVVLDDFKITEFYYKGKKKIFKTKKQDKGHSKEISAFIESIVKGKNPPLSWEEIEKATKATFLVHESLKKGIPIYF</sequence>
<dbReference type="InterPro" id="IPR000683">
    <property type="entry name" value="Gfo/Idh/MocA-like_OxRdtase_N"/>
</dbReference>
<evidence type="ECO:0000259" key="3">
    <source>
        <dbReference type="Pfam" id="PF08240"/>
    </source>
</evidence>
<keyword evidence="6" id="KW-1185">Reference proteome</keyword>
<dbReference type="InterPro" id="IPR051450">
    <property type="entry name" value="Gfo/Idh/MocA_Oxidoreductases"/>
</dbReference>
<dbReference type="GO" id="GO:0000166">
    <property type="term" value="F:nucleotide binding"/>
    <property type="evidence" value="ECO:0007669"/>
    <property type="project" value="InterPro"/>
</dbReference>
<dbReference type="CDD" id="cd08255">
    <property type="entry name" value="2-desacetyl-2-hydroxyethyl_bacteriochlorophyllide_like"/>
    <property type="match status" value="1"/>
</dbReference>
<dbReference type="OrthoDB" id="9782091at2"/>
<dbReference type="Pfam" id="PF08240">
    <property type="entry name" value="ADH_N"/>
    <property type="match status" value="1"/>
</dbReference>
<dbReference type="InterPro" id="IPR013154">
    <property type="entry name" value="ADH-like_N"/>
</dbReference>
<dbReference type="KEGG" id="daw:HS1_001642"/>
<dbReference type="EMBL" id="CP013015">
    <property type="protein sequence ID" value="AMM41436.1"/>
    <property type="molecule type" value="Genomic_DNA"/>
</dbReference>
<dbReference type="Gene3D" id="3.90.180.10">
    <property type="entry name" value="Medium-chain alcohol dehydrogenases, catalytic domain"/>
    <property type="match status" value="2"/>
</dbReference>
<dbReference type="InterPro" id="IPR055170">
    <property type="entry name" value="GFO_IDH_MocA-like_dom"/>
</dbReference>
<dbReference type="InterPro" id="IPR013149">
    <property type="entry name" value="ADH-like_C"/>
</dbReference>
<dbReference type="Pfam" id="PF00107">
    <property type="entry name" value="ADH_zinc_N"/>
    <property type="match status" value="1"/>
</dbReference>
<dbReference type="InterPro" id="IPR036291">
    <property type="entry name" value="NAD(P)-bd_dom_sf"/>
</dbReference>
<name>A0A7U4QLC6_DESA2</name>
<dbReference type="Pfam" id="PF22725">
    <property type="entry name" value="GFO_IDH_MocA_C3"/>
    <property type="match status" value="1"/>
</dbReference>
<dbReference type="SUPFAM" id="SSF50129">
    <property type="entry name" value="GroES-like"/>
    <property type="match status" value="1"/>
</dbReference>
<dbReference type="Gene3D" id="3.30.360.10">
    <property type="entry name" value="Dihydrodipicolinate Reductase, domain 2"/>
    <property type="match status" value="1"/>
</dbReference>
<feature type="domain" description="Gfo/Idh/MocA-like oxidoreductase N-terminal" evidence="2">
    <location>
        <begin position="397"/>
        <end position="515"/>
    </location>
</feature>
<evidence type="ECO:0000313" key="6">
    <source>
        <dbReference type="Proteomes" id="UP000070560"/>
    </source>
</evidence>
<dbReference type="Proteomes" id="UP000070560">
    <property type="component" value="Chromosome"/>
</dbReference>
<evidence type="ECO:0000259" key="1">
    <source>
        <dbReference type="Pfam" id="PF00107"/>
    </source>
</evidence>
<dbReference type="Pfam" id="PF01408">
    <property type="entry name" value="GFO_IDH_MocA"/>
    <property type="match status" value="1"/>
</dbReference>
<dbReference type="PANTHER" id="PTHR43377">
    <property type="entry name" value="BILIVERDIN REDUCTASE A"/>
    <property type="match status" value="1"/>
</dbReference>
<proteinExistence type="predicted"/>
<protein>
    <submittedName>
        <fullName evidence="5">Oxidoreductase</fullName>
    </submittedName>
</protein>
<dbReference type="RefSeq" id="WP_066063738.1">
    <property type="nucleotide sequence ID" value="NZ_CP013015.1"/>
</dbReference>
<evidence type="ECO:0000259" key="4">
    <source>
        <dbReference type="Pfam" id="PF22725"/>
    </source>
</evidence>
<dbReference type="SUPFAM" id="SSF55347">
    <property type="entry name" value="Glyceraldehyde-3-phosphate dehydrogenase-like, C-terminal domain"/>
    <property type="match status" value="1"/>
</dbReference>
<evidence type="ECO:0000259" key="2">
    <source>
        <dbReference type="Pfam" id="PF01408"/>
    </source>
</evidence>
<dbReference type="PANTHER" id="PTHR43377:SF1">
    <property type="entry name" value="BILIVERDIN REDUCTASE A"/>
    <property type="match status" value="1"/>
</dbReference>
<gene>
    <name evidence="5" type="ORF">HS1_001642</name>
</gene>